<comment type="caution">
    <text evidence="2">The sequence shown here is derived from an EMBL/GenBank/DDBJ whole genome shotgun (WGS) entry which is preliminary data.</text>
</comment>
<feature type="transmembrane region" description="Helical" evidence="1">
    <location>
        <begin position="43"/>
        <end position="65"/>
    </location>
</feature>
<accession>A0ABW8TVL0</accession>
<dbReference type="Proteomes" id="UP001623661">
    <property type="component" value="Unassembled WGS sequence"/>
</dbReference>
<sequence>MKYFQSISFIFEIFFLIIIITLGILYSLNIIKDEKSWLKSGKVYKIIIEIIARVAIFLLLIYWGYVSLLPRVIDIPKLITGRLTNITGYPFFGDRGSKDLFEHIYINGTELNFFIDSGIKSREIYKVSYLPKSHRAIMIEKADPSVTYDKQVGVPWQTILGILYMLLVVLLFNKYAFWFLGVGSLIYYPLNIYFYYSYGKSKGAWLPNNNDALVNIIGGLGFLLMILVLYLIEKLLKHRFPVSYVSKFGDSKDSYITKYMSHMTVFVYILLTLSYLKLI</sequence>
<keyword evidence="1" id="KW-0812">Transmembrane</keyword>
<feature type="transmembrane region" description="Helical" evidence="1">
    <location>
        <begin position="6"/>
        <end position="31"/>
    </location>
</feature>
<feature type="transmembrane region" description="Helical" evidence="1">
    <location>
        <begin position="154"/>
        <end position="172"/>
    </location>
</feature>
<dbReference type="RefSeq" id="WP_406765938.1">
    <property type="nucleotide sequence ID" value="NZ_JBJHZY010000003.1"/>
</dbReference>
<keyword evidence="1" id="KW-1133">Transmembrane helix</keyword>
<organism evidence="2 3">
    <name type="scientific">Candidatus Clostridium radicumherbarum</name>
    <dbReference type="NCBI Taxonomy" id="3381662"/>
    <lineage>
        <taxon>Bacteria</taxon>
        <taxon>Bacillati</taxon>
        <taxon>Bacillota</taxon>
        <taxon>Clostridia</taxon>
        <taxon>Eubacteriales</taxon>
        <taxon>Clostridiaceae</taxon>
        <taxon>Clostridium</taxon>
    </lineage>
</organism>
<evidence type="ECO:0000313" key="3">
    <source>
        <dbReference type="Proteomes" id="UP001623661"/>
    </source>
</evidence>
<proteinExistence type="predicted"/>
<feature type="transmembrane region" description="Helical" evidence="1">
    <location>
        <begin position="256"/>
        <end position="276"/>
    </location>
</feature>
<feature type="transmembrane region" description="Helical" evidence="1">
    <location>
        <begin position="177"/>
        <end position="196"/>
    </location>
</feature>
<evidence type="ECO:0000313" key="2">
    <source>
        <dbReference type="EMBL" id="MFL0269311.1"/>
    </source>
</evidence>
<reference evidence="2 3" key="1">
    <citation type="submission" date="2024-11" db="EMBL/GenBank/DDBJ databases">
        <authorList>
            <person name="Heng Y.C."/>
            <person name="Lim A.C.H."/>
            <person name="Lee J.K.Y."/>
            <person name="Kittelmann S."/>
        </authorList>
    </citation>
    <scope>NUCLEOTIDE SEQUENCE [LARGE SCALE GENOMIC DNA]</scope>
    <source>
        <strain evidence="2 3">WILCCON 0202</strain>
    </source>
</reference>
<feature type="transmembrane region" description="Helical" evidence="1">
    <location>
        <begin position="216"/>
        <end position="236"/>
    </location>
</feature>
<protein>
    <submittedName>
        <fullName evidence="2">Uncharacterized protein</fullName>
    </submittedName>
</protein>
<evidence type="ECO:0000256" key="1">
    <source>
        <dbReference type="SAM" id="Phobius"/>
    </source>
</evidence>
<name>A0ABW8TVL0_9CLOT</name>
<gene>
    <name evidence="2" type="ORF">ACJDUH_14575</name>
</gene>
<keyword evidence="1" id="KW-0472">Membrane</keyword>
<dbReference type="EMBL" id="JBJHZY010000003">
    <property type="protein sequence ID" value="MFL0269311.1"/>
    <property type="molecule type" value="Genomic_DNA"/>
</dbReference>
<keyword evidence="3" id="KW-1185">Reference proteome</keyword>